<sequence length="275" mass="33063">MKKYFITYGDEKFTKAKERILFEASNVSWFDSVQSYGPRDISQSLKDTGLMDIPRGGGLWAWKPDIILSVLENIDDGDILVYADSGCTIQPCKEWKRIDQKLENHDIIAQRIYQSTEKWTRKEIIQMFDTNPDGWEKCLQFCATVIILKKTEFSLSLIKEWRDYVISNPEHIKDVTPEERHYQHRFFYENRHDQSIYSALIYKYLNTRKILSQWERIEDYDPISLQAIRATRLRNGERDGRIHFKEILKRFIKVAFFRSYYSFNFNRERFILSFR</sequence>
<gene>
    <name evidence="1" type="ORF">E5331_19020</name>
</gene>
<proteinExistence type="predicted"/>
<comment type="caution">
    <text evidence="1">The sequence shown here is derived from an EMBL/GenBank/DDBJ whole genome shotgun (WGS) entry which is preliminary data.</text>
</comment>
<dbReference type="EMBL" id="SRYB01000046">
    <property type="protein sequence ID" value="TGY75994.1"/>
    <property type="molecule type" value="Genomic_DNA"/>
</dbReference>
<dbReference type="Proteomes" id="UP000306319">
    <property type="component" value="Unassembled WGS sequence"/>
</dbReference>
<evidence type="ECO:0000313" key="2">
    <source>
        <dbReference type="Proteomes" id="UP000306319"/>
    </source>
</evidence>
<keyword evidence="2" id="KW-1185">Reference proteome</keyword>
<evidence type="ECO:0000313" key="1">
    <source>
        <dbReference type="EMBL" id="TGY75994.1"/>
    </source>
</evidence>
<organism evidence="1 2">
    <name type="scientific">Lepagella muris</name>
    <dbReference type="NCBI Taxonomy" id="3032870"/>
    <lineage>
        <taxon>Bacteria</taxon>
        <taxon>Pseudomonadati</taxon>
        <taxon>Bacteroidota</taxon>
        <taxon>Bacteroidia</taxon>
        <taxon>Bacteroidales</taxon>
        <taxon>Muribaculaceae</taxon>
        <taxon>Lepagella</taxon>
    </lineage>
</organism>
<protein>
    <submittedName>
        <fullName evidence="1">Uncharacterized protein</fullName>
    </submittedName>
</protein>
<name>A0AC61RD06_9BACT</name>
<reference evidence="1" key="1">
    <citation type="submission" date="2019-04" db="EMBL/GenBank/DDBJ databases">
        <title>Microbes associate with the intestines of laboratory mice.</title>
        <authorList>
            <person name="Navarre W."/>
            <person name="Wong E."/>
            <person name="Huang K."/>
            <person name="Tropini C."/>
            <person name="Ng K."/>
            <person name="Yu B."/>
        </authorList>
    </citation>
    <scope>NUCLEOTIDE SEQUENCE</scope>
    <source>
        <strain evidence="1">NM04_E33</strain>
    </source>
</reference>
<accession>A0AC61RD06</accession>